<keyword evidence="6 8" id="KW-1133">Transmembrane helix</keyword>
<protein>
    <submittedName>
        <fullName evidence="9">Rod shape-determining protein MreD</fullName>
    </submittedName>
</protein>
<evidence type="ECO:0000256" key="5">
    <source>
        <dbReference type="ARBA" id="ARBA00022960"/>
    </source>
</evidence>
<comment type="similarity">
    <text evidence="2">Belongs to the MreD family.</text>
</comment>
<dbReference type="InterPro" id="IPR017225">
    <property type="entry name" value="Cell_shape_determin_MreD_prd"/>
</dbReference>
<evidence type="ECO:0000256" key="7">
    <source>
        <dbReference type="ARBA" id="ARBA00023136"/>
    </source>
</evidence>
<sequence>MRSRIVIAVTGVFIAILLQTTILEYINFNNVMPNLLLVFIVSVALLRGNIEGAILGFFAGLTQDIVSGKVIGFYALLGMYLGLIVGSLNKRIYRDNVFVALFFTFSSSIVYETLVYFFGVFLKGNTDFLNIFTKIIFPEALYNTASAIIIFYIVVKAERRINKSQKSLRKY</sequence>
<dbReference type="OrthoDB" id="9796616at2"/>
<keyword evidence="7 8" id="KW-0472">Membrane</keyword>
<dbReference type="RefSeq" id="WP_152965987.1">
    <property type="nucleotide sequence ID" value="NZ_JQKC01000016.1"/>
</dbReference>
<dbReference type="Proteomes" id="UP000036923">
    <property type="component" value="Unassembled WGS sequence"/>
</dbReference>
<keyword evidence="3" id="KW-1003">Cell membrane</keyword>
<evidence type="ECO:0000256" key="6">
    <source>
        <dbReference type="ARBA" id="ARBA00022989"/>
    </source>
</evidence>
<dbReference type="Pfam" id="PF04093">
    <property type="entry name" value="MreD"/>
    <property type="match status" value="1"/>
</dbReference>
<accession>A0A0L6JMT9</accession>
<evidence type="ECO:0000256" key="8">
    <source>
        <dbReference type="SAM" id="Phobius"/>
    </source>
</evidence>
<comment type="subcellular location">
    <subcellularLocation>
        <location evidence="1">Cell membrane</location>
        <topology evidence="1">Multi-pass membrane protein</topology>
    </subcellularLocation>
</comment>
<dbReference type="InterPro" id="IPR007227">
    <property type="entry name" value="Cell_shape_determining_MreD"/>
</dbReference>
<organism evidence="9 10">
    <name type="scientific">Pseudobacteroides cellulosolvens ATCC 35603 = DSM 2933</name>
    <dbReference type="NCBI Taxonomy" id="398512"/>
    <lineage>
        <taxon>Bacteria</taxon>
        <taxon>Bacillati</taxon>
        <taxon>Bacillota</taxon>
        <taxon>Clostridia</taxon>
        <taxon>Eubacteriales</taxon>
        <taxon>Oscillospiraceae</taxon>
        <taxon>Pseudobacteroides</taxon>
    </lineage>
</organism>
<keyword evidence="4 8" id="KW-0812">Transmembrane</keyword>
<evidence type="ECO:0000313" key="9">
    <source>
        <dbReference type="EMBL" id="KNY27088.1"/>
    </source>
</evidence>
<dbReference type="STRING" id="398512.Bccel_2353"/>
<feature type="transmembrane region" description="Helical" evidence="8">
    <location>
        <begin position="97"/>
        <end position="119"/>
    </location>
</feature>
<evidence type="ECO:0000313" key="10">
    <source>
        <dbReference type="Proteomes" id="UP000036923"/>
    </source>
</evidence>
<comment type="caution">
    <text evidence="9">The sequence shown here is derived from an EMBL/GenBank/DDBJ whole genome shotgun (WGS) entry which is preliminary data.</text>
</comment>
<feature type="transmembrane region" description="Helical" evidence="8">
    <location>
        <begin position="65"/>
        <end position="85"/>
    </location>
</feature>
<evidence type="ECO:0000256" key="4">
    <source>
        <dbReference type="ARBA" id="ARBA00022692"/>
    </source>
</evidence>
<name>A0A0L6JMT9_9FIRM</name>
<dbReference type="Gene3D" id="1.10.1760.20">
    <property type="match status" value="1"/>
</dbReference>
<dbReference type="AlphaFoldDB" id="A0A0L6JMT9"/>
<feature type="transmembrane region" description="Helical" evidence="8">
    <location>
        <begin position="35"/>
        <end position="59"/>
    </location>
</feature>
<dbReference type="GO" id="GO:0008360">
    <property type="term" value="P:regulation of cell shape"/>
    <property type="evidence" value="ECO:0007669"/>
    <property type="project" value="UniProtKB-KW"/>
</dbReference>
<dbReference type="GO" id="GO:0005886">
    <property type="term" value="C:plasma membrane"/>
    <property type="evidence" value="ECO:0007669"/>
    <property type="project" value="UniProtKB-SubCell"/>
</dbReference>
<dbReference type="NCBIfam" id="TIGR03426">
    <property type="entry name" value="shape_MreD"/>
    <property type="match status" value="1"/>
</dbReference>
<evidence type="ECO:0000256" key="2">
    <source>
        <dbReference type="ARBA" id="ARBA00007776"/>
    </source>
</evidence>
<gene>
    <name evidence="9" type="ORF">Bccel_2353</name>
</gene>
<reference evidence="10" key="1">
    <citation type="submission" date="2015-07" db="EMBL/GenBank/DDBJ databases">
        <title>Near-Complete Genome Sequence of the Cellulolytic Bacterium Bacteroides (Pseudobacteroides) cellulosolvens ATCC 35603.</title>
        <authorList>
            <person name="Dassa B."/>
            <person name="Utturkar S.M."/>
            <person name="Klingeman D.M."/>
            <person name="Hurt R.A."/>
            <person name="Keller M."/>
            <person name="Xu J."/>
            <person name="Reddy Y.H.K."/>
            <person name="Borovok I."/>
            <person name="Grinberg I.R."/>
            <person name="Lamed R."/>
            <person name="Zhivin O."/>
            <person name="Bayer E.A."/>
            <person name="Brown S.D."/>
        </authorList>
    </citation>
    <scope>NUCLEOTIDE SEQUENCE [LARGE SCALE GENOMIC DNA]</scope>
    <source>
        <strain evidence="10">DSM 2933</strain>
    </source>
</reference>
<keyword evidence="5" id="KW-0133">Cell shape</keyword>
<evidence type="ECO:0000256" key="3">
    <source>
        <dbReference type="ARBA" id="ARBA00022475"/>
    </source>
</evidence>
<feature type="transmembrane region" description="Helical" evidence="8">
    <location>
        <begin position="131"/>
        <end position="155"/>
    </location>
</feature>
<evidence type="ECO:0000256" key="1">
    <source>
        <dbReference type="ARBA" id="ARBA00004651"/>
    </source>
</evidence>
<proteinExistence type="inferred from homology"/>
<dbReference type="EMBL" id="LGTC01000001">
    <property type="protein sequence ID" value="KNY27088.1"/>
    <property type="molecule type" value="Genomic_DNA"/>
</dbReference>
<keyword evidence="10" id="KW-1185">Reference proteome</keyword>
<feature type="transmembrane region" description="Helical" evidence="8">
    <location>
        <begin position="6"/>
        <end position="28"/>
    </location>
</feature>
<dbReference type="eggNOG" id="COG2891">
    <property type="taxonomic scope" value="Bacteria"/>
</dbReference>
<dbReference type="PIRSF" id="PIRSF037497">
    <property type="entry name" value="MreD_Clostridium/Treponema_prd"/>
    <property type="match status" value="1"/>
</dbReference>